<dbReference type="Proteomes" id="UP001489004">
    <property type="component" value="Unassembled WGS sequence"/>
</dbReference>
<dbReference type="PANTHER" id="PTHR12943:SF27">
    <property type="entry name" value="HOMOCYSTEINE-INDUCED ENDOPLASMIC RETICULUM PROTEIN, ISOFORM A"/>
    <property type="match status" value="1"/>
</dbReference>
<evidence type="ECO:0000256" key="4">
    <source>
        <dbReference type="ARBA" id="ARBA00023136"/>
    </source>
</evidence>
<keyword evidence="2 6" id="KW-0812">Transmembrane</keyword>
<dbReference type="SUPFAM" id="SSF54236">
    <property type="entry name" value="Ubiquitin-like"/>
    <property type="match status" value="1"/>
</dbReference>
<evidence type="ECO:0000256" key="6">
    <source>
        <dbReference type="SAM" id="Phobius"/>
    </source>
</evidence>
<organism evidence="8 9">
    <name type="scientific">[Myrmecia] bisecta</name>
    <dbReference type="NCBI Taxonomy" id="41462"/>
    <lineage>
        <taxon>Eukaryota</taxon>
        <taxon>Viridiplantae</taxon>
        <taxon>Chlorophyta</taxon>
        <taxon>core chlorophytes</taxon>
        <taxon>Trebouxiophyceae</taxon>
        <taxon>Trebouxiales</taxon>
        <taxon>Trebouxiaceae</taxon>
        <taxon>Myrmecia</taxon>
    </lineage>
</organism>
<accession>A0AAW1RA06</accession>
<protein>
    <recommendedName>
        <fullName evidence="7">Ubiquitin-like domain-containing protein</fullName>
    </recommendedName>
</protein>
<name>A0AAW1RA06_9CHLO</name>
<dbReference type="GO" id="GO:0016020">
    <property type="term" value="C:membrane"/>
    <property type="evidence" value="ECO:0007669"/>
    <property type="project" value="UniProtKB-SubCell"/>
</dbReference>
<dbReference type="AlphaFoldDB" id="A0AAW1RA06"/>
<keyword evidence="4 6" id="KW-0472">Membrane</keyword>
<dbReference type="Gene3D" id="3.10.20.90">
    <property type="entry name" value="Phosphatidylinositol 3-kinase Catalytic Subunit, Chain A, domain 1"/>
    <property type="match status" value="1"/>
</dbReference>
<feature type="region of interest" description="Disordered" evidence="5">
    <location>
        <begin position="435"/>
        <end position="467"/>
    </location>
</feature>
<dbReference type="GO" id="GO:0030968">
    <property type="term" value="P:endoplasmic reticulum unfolded protein response"/>
    <property type="evidence" value="ECO:0007669"/>
    <property type="project" value="TreeGrafter"/>
</dbReference>
<reference evidence="8 9" key="1">
    <citation type="journal article" date="2024" name="Nat. Commun.">
        <title>Phylogenomics reveals the evolutionary origins of lichenization in chlorophyte algae.</title>
        <authorList>
            <person name="Puginier C."/>
            <person name="Libourel C."/>
            <person name="Otte J."/>
            <person name="Skaloud P."/>
            <person name="Haon M."/>
            <person name="Grisel S."/>
            <person name="Petersen M."/>
            <person name="Berrin J.G."/>
            <person name="Delaux P.M."/>
            <person name="Dal Grande F."/>
            <person name="Keller J."/>
        </authorList>
    </citation>
    <scope>NUCLEOTIDE SEQUENCE [LARGE SCALE GENOMIC DNA]</scope>
    <source>
        <strain evidence="8 9">SAG 2043</strain>
    </source>
</reference>
<proteinExistence type="predicted"/>
<feature type="transmembrane region" description="Helical" evidence="6">
    <location>
        <begin position="294"/>
        <end position="312"/>
    </location>
</feature>
<evidence type="ECO:0000256" key="3">
    <source>
        <dbReference type="ARBA" id="ARBA00022989"/>
    </source>
</evidence>
<dbReference type="PANTHER" id="PTHR12943">
    <property type="entry name" value="HOMOCYSTEINE-RESPONSIVE ENDOPLASMIC RETICULUM-RESIDENT UNIQUITIN-LIKE DOMAIN HERPUD PROTEIN FAMILY MEMBER"/>
    <property type="match status" value="1"/>
</dbReference>
<feature type="region of interest" description="Disordered" evidence="5">
    <location>
        <begin position="354"/>
        <end position="376"/>
    </location>
</feature>
<comment type="caution">
    <text evidence="8">The sequence shown here is derived from an EMBL/GenBank/DDBJ whole genome shotgun (WGS) entry which is preliminary data.</text>
</comment>
<evidence type="ECO:0000313" key="8">
    <source>
        <dbReference type="EMBL" id="KAK9830271.1"/>
    </source>
</evidence>
<evidence type="ECO:0000259" key="7">
    <source>
        <dbReference type="PROSITE" id="PS50053"/>
    </source>
</evidence>
<evidence type="ECO:0000313" key="9">
    <source>
        <dbReference type="Proteomes" id="UP001489004"/>
    </source>
</evidence>
<feature type="transmembrane region" description="Helical" evidence="6">
    <location>
        <begin position="318"/>
        <end position="336"/>
    </location>
</feature>
<evidence type="ECO:0000256" key="5">
    <source>
        <dbReference type="SAM" id="MobiDB-lite"/>
    </source>
</evidence>
<dbReference type="InterPro" id="IPR000626">
    <property type="entry name" value="Ubiquitin-like_dom"/>
</dbReference>
<evidence type="ECO:0000256" key="1">
    <source>
        <dbReference type="ARBA" id="ARBA00004370"/>
    </source>
</evidence>
<sequence length="467" mass="48905">MGDVPQPQPIPDSEEVEINIKNPARSSAPEFKVKVPVSATVADLKARLQRDYTGNPHPSLQTIIYAGRVLKEDSVVLRQILTQGLEGAQCVHSMHLVPAAGSSGPSAQAAPAYTQFGAFPMFGSAAYQQPHAVAFQGQQQGPAYVRYQSNPYVQNPAMTAAYNAALAALQNANFFANPYAAAPGFAYLPYGWVPQGGQVVPVATLPYGFYPVPQQLPFGMPMQLQMQMQLPYAVHAAHAMQTGQGAPVPPPGAQQGLRRRLWGTAQPAAQNGAPAPAAVAARVRGPVRVHMIRINLRVLLQLLVVCVILWQHVPPNRFLFLLAVGAALYLLAFSPLRHVLQRFTGLLPPVNPPPPAPAGPAAAAPAGAAANGAPQQPAPAHAAAAARGAAPFGFVREIYAIIVGFFTSLLPGWNLNAEDAAAFAAAQQMVAREEAAAAAADAGNNNAADAPAAQAAAVGDADRPHQE</sequence>
<keyword evidence="9" id="KW-1185">Reference proteome</keyword>
<dbReference type="PROSITE" id="PS50053">
    <property type="entry name" value="UBIQUITIN_2"/>
    <property type="match status" value="1"/>
</dbReference>
<gene>
    <name evidence="8" type="ORF">WJX72_010725</name>
</gene>
<evidence type="ECO:0000256" key="2">
    <source>
        <dbReference type="ARBA" id="ARBA00022692"/>
    </source>
</evidence>
<feature type="compositionally biased region" description="Low complexity" evidence="5">
    <location>
        <begin position="435"/>
        <end position="459"/>
    </location>
</feature>
<keyword evidence="3 6" id="KW-1133">Transmembrane helix</keyword>
<dbReference type="InterPro" id="IPR039751">
    <property type="entry name" value="HERPUD1/2"/>
</dbReference>
<feature type="compositionally biased region" description="Low complexity" evidence="5">
    <location>
        <begin position="359"/>
        <end position="376"/>
    </location>
</feature>
<comment type="subcellular location">
    <subcellularLocation>
        <location evidence="1">Membrane</location>
    </subcellularLocation>
</comment>
<dbReference type="Pfam" id="PF00240">
    <property type="entry name" value="ubiquitin"/>
    <property type="match status" value="1"/>
</dbReference>
<feature type="domain" description="Ubiquitin-like" evidence="7">
    <location>
        <begin position="16"/>
        <end position="92"/>
    </location>
</feature>
<dbReference type="InterPro" id="IPR029071">
    <property type="entry name" value="Ubiquitin-like_domsf"/>
</dbReference>
<dbReference type="EMBL" id="JALJOR010000001">
    <property type="protein sequence ID" value="KAK9830271.1"/>
    <property type="molecule type" value="Genomic_DNA"/>
</dbReference>